<name>A0A7N0SZI9_KALFE</name>
<keyword evidence="1" id="KW-0175">Coiled coil</keyword>
<sequence>MAPICCRTSKKMKPRPRRSRLVSFLLCSTAIHPPYPDNKLATFSPPLTSLLECDDESISNETVAGIRMDEESEGPAWSSLASRFRNSPSPVCSTCSPVGSESSASGVDCNFSTPRNQSPSKISVSISTVEIDEWIRDGRKHPYQPARQGDEGKTWMSCSSVYESAMGGNDQVTLPSIHEEENNVNENEEESPFLAYHKLLNRPKPYHDFLNEFEKQEVDSKANAQHFDHIQKLRKREAAISEWEKKETRKAVKEVAELKSKQKKEMAKAKEKLLQKLDRIRSKATEKTAKERVSCVSDEANFYSGMVQLSI</sequence>
<accession>A0A7N0SZI9</accession>
<keyword evidence="3" id="KW-1185">Reference proteome</keyword>
<evidence type="ECO:0008006" key="4">
    <source>
        <dbReference type="Google" id="ProtNLM"/>
    </source>
</evidence>
<protein>
    <recommendedName>
        <fullName evidence="4">Remorin C-terminal domain-containing protein</fullName>
    </recommendedName>
</protein>
<dbReference type="EnsemblPlants" id="Kaladp0015s0063.1.v1.1">
    <property type="protein sequence ID" value="Kaladp0015s0063.1.v1.1"/>
    <property type="gene ID" value="Kaladp0015s0063.v1.1"/>
</dbReference>
<dbReference type="Proteomes" id="UP000594263">
    <property type="component" value="Unplaced"/>
</dbReference>
<evidence type="ECO:0000313" key="2">
    <source>
        <dbReference type="EnsemblPlants" id="Kaladp0015s0063.1.v1.1"/>
    </source>
</evidence>
<dbReference type="Gramene" id="Kaladp0015s0063.1.v1.1">
    <property type="protein sequence ID" value="Kaladp0015s0063.1.v1.1"/>
    <property type="gene ID" value="Kaladp0015s0063.v1.1"/>
</dbReference>
<dbReference type="AlphaFoldDB" id="A0A7N0SZI9"/>
<feature type="coiled-coil region" evidence="1">
    <location>
        <begin position="252"/>
        <end position="290"/>
    </location>
</feature>
<evidence type="ECO:0000313" key="3">
    <source>
        <dbReference type="Proteomes" id="UP000594263"/>
    </source>
</evidence>
<organism evidence="2 3">
    <name type="scientific">Kalanchoe fedtschenkoi</name>
    <name type="common">Lavender scallops</name>
    <name type="synonym">South American air plant</name>
    <dbReference type="NCBI Taxonomy" id="63787"/>
    <lineage>
        <taxon>Eukaryota</taxon>
        <taxon>Viridiplantae</taxon>
        <taxon>Streptophyta</taxon>
        <taxon>Embryophyta</taxon>
        <taxon>Tracheophyta</taxon>
        <taxon>Spermatophyta</taxon>
        <taxon>Magnoliopsida</taxon>
        <taxon>eudicotyledons</taxon>
        <taxon>Gunneridae</taxon>
        <taxon>Pentapetalae</taxon>
        <taxon>Saxifragales</taxon>
        <taxon>Crassulaceae</taxon>
        <taxon>Kalanchoe</taxon>
    </lineage>
</organism>
<evidence type="ECO:0000256" key="1">
    <source>
        <dbReference type="SAM" id="Coils"/>
    </source>
</evidence>
<proteinExistence type="predicted"/>
<reference evidence="2" key="1">
    <citation type="submission" date="2021-01" db="UniProtKB">
        <authorList>
            <consortium name="EnsemblPlants"/>
        </authorList>
    </citation>
    <scope>IDENTIFICATION</scope>
</reference>